<accession>A0AAE9GUM0</accession>
<gene>
    <name evidence="3" type="ORF">LVJ78_11620</name>
</gene>
<feature type="domain" description="DUF4189" evidence="2">
    <location>
        <begin position="69"/>
        <end position="159"/>
    </location>
</feature>
<feature type="signal peptide" evidence="1">
    <location>
        <begin position="1"/>
        <end position="27"/>
    </location>
</feature>
<evidence type="ECO:0000259" key="2">
    <source>
        <dbReference type="Pfam" id="PF13827"/>
    </source>
</evidence>
<evidence type="ECO:0000313" key="3">
    <source>
        <dbReference type="EMBL" id="UOO79311.1"/>
    </source>
</evidence>
<name>A0AAE9GUM0_9NEIS</name>
<feature type="chain" id="PRO_5042289649" evidence="1">
    <location>
        <begin position="28"/>
        <end position="166"/>
    </location>
</feature>
<dbReference type="InterPro" id="IPR025240">
    <property type="entry name" value="DUF4189"/>
</dbReference>
<dbReference type="Proteomes" id="UP000829756">
    <property type="component" value="Chromosome"/>
</dbReference>
<dbReference type="EMBL" id="CP091507">
    <property type="protein sequence ID" value="UOO79311.1"/>
    <property type="molecule type" value="Genomic_DNA"/>
</dbReference>
<protein>
    <submittedName>
        <fullName evidence="3">DUF4189 domain-containing protein</fullName>
    </submittedName>
</protein>
<reference evidence="3" key="1">
    <citation type="submission" date="2021-12" db="EMBL/GenBank/DDBJ databases">
        <authorList>
            <person name="Veyrier F.J."/>
        </authorList>
    </citation>
    <scope>NUCLEOTIDE SEQUENCE</scope>
    <source>
        <strain evidence="3">1258/02</strain>
    </source>
</reference>
<proteinExistence type="predicted"/>
<dbReference type="KEGG" id="usu:LVJ78_11620"/>
<organism evidence="3 4">
    <name type="scientific">Uruburuella suis</name>
    <dbReference type="NCBI Taxonomy" id="252130"/>
    <lineage>
        <taxon>Bacteria</taxon>
        <taxon>Pseudomonadati</taxon>
        <taxon>Pseudomonadota</taxon>
        <taxon>Betaproteobacteria</taxon>
        <taxon>Neisseriales</taxon>
        <taxon>Neisseriaceae</taxon>
        <taxon>Uruburuella</taxon>
    </lineage>
</organism>
<keyword evidence="1" id="KW-0732">Signal</keyword>
<dbReference type="Pfam" id="PF13827">
    <property type="entry name" value="DUF4189"/>
    <property type="match status" value="1"/>
</dbReference>
<reference evidence="3" key="2">
    <citation type="journal article" date="2022" name="Res Sq">
        <title>Evolution of multicellular longitudinally dividing oral cavity symbionts (Neisseriaceae).</title>
        <authorList>
            <person name="Nyongesa S."/>
            <person name="Weber P."/>
            <person name="Bernet E."/>
            <person name="Pullido F."/>
            <person name="Nieckarz M."/>
            <person name="Delaby M."/>
            <person name="Nieves C."/>
            <person name="Viehboeck T."/>
            <person name="Krause N."/>
            <person name="Rivera-Millot A."/>
            <person name="Nakamura A."/>
            <person name="Vischer N."/>
            <person name="VanNieuwenhze M."/>
            <person name="Brun Y."/>
            <person name="Cava F."/>
            <person name="Bulgheresi S."/>
            <person name="Veyrier F."/>
        </authorList>
    </citation>
    <scope>NUCLEOTIDE SEQUENCE</scope>
    <source>
        <strain evidence="3">1258/02</strain>
    </source>
</reference>
<evidence type="ECO:0000256" key="1">
    <source>
        <dbReference type="SAM" id="SignalP"/>
    </source>
</evidence>
<dbReference type="RefSeq" id="WP_132953494.1">
    <property type="nucleotide sequence ID" value="NZ_CBDUCQ010000017.1"/>
</dbReference>
<sequence length="166" mass="17698">MMMKSHRIKLAITGFIALMGIATAAYAQSAAEIGAMHNNCNHPNYQGDRSRCGGGNREPVYTEVWEDRYGAIAVDHDTGNAGVIEAQKSKRQAESIAVKNCAAKPCKVVSSIRNGCHAVAWGGGYSNYGNGVEEAQAITHAMKICATTSNSCEIKYSGCSLPVRVK</sequence>
<dbReference type="AlphaFoldDB" id="A0AAE9GUM0"/>
<evidence type="ECO:0000313" key="4">
    <source>
        <dbReference type="Proteomes" id="UP000829756"/>
    </source>
</evidence>